<organism evidence="1 2">
    <name type="scientific">Solanum commersonii</name>
    <name type="common">Commerson's wild potato</name>
    <name type="synonym">Commerson's nightshade</name>
    <dbReference type="NCBI Taxonomy" id="4109"/>
    <lineage>
        <taxon>Eukaryota</taxon>
        <taxon>Viridiplantae</taxon>
        <taxon>Streptophyta</taxon>
        <taxon>Embryophyta</taxon>
        <taxon>Tracheophyta</taxon>
        <taxon>Spermatophyta</taxon>
        <taxon>Magnoliopsida</taxon>
        <taxon>eudicotyledons</taxon>
        <taxon>Gunneridae</taxon>
        <taxon>Pentapetalae</taxon>
        <taxon>asterids</taxon>
        <taxon>lamiids</taxon>
        <taxon>Solanales</taxon>
        <taxon>Solanaceae</taxon>
        <taxon>Solanoideae</taxon>
        <taxon>Solaneae</taxon>
        <taxon>Solanum</taxon>
    </lineage>
</organism>
<comment type="caution">
    <text evidence="1">The sequence shown here is derived from an EMBL/GenBank/DDBJ whole genome shotgun (WGS) entry which is preliminary data.</text>
</comment>
<reference evidence="1 2" key="1">
    <citation type="submission" date="2020-09" db="EMBL/GenBank/DDBJ databases">
        <title>De no assembly of potato wild relative species, Solanum commersonii.</title>
        <authorList>
            <person name="Cho K."/>
        </authorList>
    </citation>
    <scope>NUCLEOTIDE SEQUENCE [LARGE SCALE GENOMIC DNA]</scope>
    <source>
        <strain evidence="1">LZ3.2</strain>
        <tissue evidence="1">Leaf</tissue>
    </source>
</reference>
<sequence length="337" mass="38018">MAFDLVEDNSIWLQMPSQCVEIDYCGDMHSRKSNVVEDECLETNMDIVFGGSLQRNESEQQGQFANLKLLIAGEISLIPSDDDDEIVESYPCLFNQPYFANFGTLAIESMTDGLPTCYWTCGDHLSATKFDKNGYLPIIGTQGGNVQFFAIMCSCCYNSGNDSKTACKGAFHNWLLDMLVSYVLAIGSGNSKVDQVFDTISNEAWKVSNAMFTLLLVGMLVEPFKETKIVQQLHLTDREQKIDLVAFDEMYVDIIFQKLTITEYLYLDKLLFKNKGGVSKSNIQSYDVRNDVKHEKINDGTMYAECFFPMDDGVNLFTIKLGGMVKVNCVWDPRTMH</sequence>
<accession>A0A9J5X1R7</accession>
<dbReference type="EMBL" id="JACXVP010000010">
    <property type="protein sequence ID" value="KAG5581166.1"/>
    <property type="molecule type" value="Genomic_DNA"/>
</dbReference>
<proteinExistence type="predicted"/>
<gene>
    <name evidence="1" type="ORF">H5410_051793</name>
</gene>
<evidence type="ECO:0000313" key="2">
    <source>
        <dbReference type="Proteomes" id="UP000824120"/>
    </source>
</evidence>
<dbReference type="Proteomes" id="UP000824120">
    <property type="component" value="Chromosome 10"/>
</dbReference>
<protein>
    <submittedName>
        <fullName evidence="1">Uncharacterized protein</fullName>
    </submittedName>
</protein>
<keyword evidence="2" id="KW-1185">Reference proteome</keyword>
<dbReference type="OrthoDB" id="1318618at2759"/>
<name>A0A9J5X1R7_SOLCO</name>
<dbReference type="AlphaFoldDB" id="A0A9J5X1R7"/>
<evidence type="ECO:0000313" key="1">
    <source>
        <dbReference type="EMBL" id="KAG5581166.1"/>
    </source>
</evidence>